<dbReference type="GO" id="GO:0055085">
    <property type="term" value="P:transmembrane transport"/>
    <property type="evidence" value="ECO:0007669"/>
    <property type="project" value="InterPro"/>
</dbReference>
<dbReference type="PATRIC" id="fig|1429438.4.peg.5297"/>
<evidence type="ECO:0000313" key="10">
    <source>
        <dbReference type="Proteomes" id="UP000019141"/>
    </source>
</evidence>
<dbReference type="PANTHER" id="PTHR43386:SF6">
    <property type="entry name" value="ABC TRANSPORTER PERMEASE PROTEIN"/>
    <property type="match status" value="1"/>
</dbReference>
<dbReference type="HOGENOM" id="CLU_028518_1_1_7"/>
<dbReference type="InterPro" id="IPR000515">
    <property type="entry name" value="MetI-like"/>
</dbReference>
<comment type="caution">
    <text evidence="9">The sequence shown here is derived from an EMBL/GenBank/DDBJ whole genome shotgun (WGS) entry which is preliminary data.</text>
</comment>
<feature type="transmembrane region" description="Helical" evidence="7">
    <location>
        <begin position="90"/>
        <end position="115"/>
    </location>
</feature>
<dbReference type="Pfam" id="PF00528">
    <property type="entry name" value="BPD_transp_1"/>
    <property type="match status" value="1"/>
</dbReference>
<dbReference type="Proteomes" id="UP000019141">
    <property type="component" value="Unassembled WGS sequence"/>
</dbReference>
<evidence type="ECO:0000256" key="4">
    <source>
        <dbReference type="ARBA" id="ARBA00022692"/>
    </source>
</evidence>
<comment type="subcellular location">
    <subcellularLocation>
        <location evidence="1 7">Cell membrane</location>
        <topology evidence="1 7">Multi-pass membrane protein</topology>
    </subcellularLocation>
</comment>
<evidence type="ECO:0000256" key="5">
    <source>
        <dbReference type="ARBA" id="ARBA00022989"/>
    </source>
</evidence>
<organism evidence="9 10">
    <name type="scientific">Entotheonella factor</name>
    <dbReference type="NCBI Taxonomy" id="1429438"/>
    <lineage>
        <taxon>Bacteria</taxon>
        <taxon>Pseudomonadati</taxon>
        <taxon>Nitrospinota/Tectimicrobiota group</taxon>
        <taxon>Candidatus Tectimicrobiota</taxon>
        <taxon>Candidatus Entotheonellia</taxon>
        <taxon>Candidatus Entotheonellales</taxon>
        <taxon>Candidatus Entotheonellaceae</taxon>
        <taxon>Candidatus Entotheonella</taxon>
    </lineage>
</organism>
<reference evidence="9 10" key="1">
    <citation type="journal article" date="2014" name="Nature">
        <title>An environmental bacterial taxon with a large and distinct metabolic repertoire.</title>
        <authorList>
            <person name="Wilson M.C."/>
            <person name="Mori T."/>
            <person name="Ruckert C."/>
            <person name="Uria A.R."/>
            <person name="Helf M.J."/>
            <person name="Takada K."/>
            <person name="Gernert C."/>
            <person name="Steffens U.A."/>
            <person name="Heycke N."/>
            <person name="Schmitt S."/>
            <person name="Rinke C."/>
            <person name="Helfrich E.J."/>
            <person name="Brachmann A.O."/>
            <person name="Gurgui C."/>
            <person name="Wakimoto T."/>
            <person name="Kracht M."/>
            <person name="Crusemann M."/>
            <person name="Hentschel U."/>
            <person name="Abe I."/>
            <person name="Matsunaga S."/>
            <person name="Kalinowski J."/>
            <person name="Takeyama H."/>
            <person name="Piel J."/>
        </authorList>
    </citation>
    <scope>NUCLEOTIDE SEQUENCE [LARGE SCALE GENOMIC DNA]</scope>
    <source>
        <strain evidence="10">TSY1</strain>
    </source>
</reference>
<dbReference type="InterPro" id="IPR035906">
    <property type="entry name" value="MetI-like_sf"/>
</dbReference>
<keyword evidence="4 7" id="KW-0812">Transmembrane</keyword>
<accession>W4LDX3</accession>
<feature type="transmembrane region" description="Helical" evidence="7">
    <location>
        <begin position="208"/>
        <end position="232"/>
    </location>
</feature>
<evidence type="ECO:0000256" key="6">
    <source>
        <dbReference type="ARBA" id="ARBA00023136"/>
    </source>
</evidence>
<sequence>MIATEPMPLDASSRRSQWLRFVRRNPTMACGFALLAVMVVVAMGAPYWWTTDPLELNPIERLRGPSPTHWFGTDMLGRDVYSRTVYGSRISLIVGLCVALCSLTLGLAVGLFSGYYRHVDAVVMRVMDGMMAIPAILLAIALMALMSASVQNVIIALTVPEIPRVVRLVRAVVLSLREQAYVEASIATGARLPRLLWRHIMPNTLAPLIVQGTYICASAVIFEAYLSFLGAGTPPEIPSWGNIMAEARAYVQLAFWIILFPGLCLALTVLAINLVGDGLRDTLDPTLARRM</sequence>
<dbReference type="Gene3D" id="1.10.3720.10">
    <property type="entry name" value="MetI-like"/>
    <property type="match status" value="1"/>
</dbReference>
<evidence type="ECO:0000256" key="7">
    <source>
        <dbReference type="RuleBase" id="RU363032"/>
    </source>
</evidence>
<evidence type="ECO:0000256" key="2">
    <source>
        <dbReference type="ARBA" id="ARBA00022448"/>
    </source>
</evidence>
<evidence type="ECO:0000256" key="3">
    <source>
        <dbReference type="ARBA" id="ARBA00022475"/>
    </source>
</evidence>
<evidence type="ECO:0000256" key="1">
    <source>
        <dbReference type="ARBA" id="ARBA00004651"/>
    </source>
</evidence>
<feature type="domain" description="ABC transmembrane type-1" evidence="8">
    <location>
        <begin position="92"/>
        <end position="276"/>
    </location>
</feature>
<keyword evidence="5 7" id="KW-1133">Transmembrane helix</keyword>
<dbReference type="PANTHER" id="PTHR43386">
    <property type="entry name" value="OLIGOPEPTIDE TRANSPORT SYSTEM PERMEASE PROTEIN APPC"/>
    <property type="match status" value="1"/>
</dbReference>
<feature type="transmembrane region" description="Helical" evidence="7">
    <location>
        <begin position="253"/>
        <end position="275"/>
    </location>
</feature>
<keyword evidence="10" id="KW-1185">Reference proteome</keyword>
<feature type="transmembrane region" description="Helical" evidence="7">
    <location>
        <begin position="136"/>
        <end position="159"/>
    </location>
</feature>
<dbReference type="PROSITE" id="PS50928">
    <property type="entry name" value="ABC_TM1"/>
    <property type="match status" value="1"/>
</dbReference>
<dbReference type="AlphaFoldDB" id="W4LDX3"/>
<evidence type="ECO:0000313" key="9">
    <source>
        <dbReference type="EMBL" id="ETW96144.1"/>
    </source>
</evidence>
<comment type="similarity">
    <text evidence="7">Belongs to the binding-protein-dependent transport system permease family.</text>
</comment>
<dbReference type="EMBL" id="AZHW01000828">
    <property type="protein sequence ID" value="ETW96144.1"/>
    <property type="molecule type" value="Genomic_DNA"/>
</dbReference>
<dbReference type="SUPFAM" id="SSF161098">
    <property type="entry name" value="MetI-like"/>
    <property type="match status" value="1"/>
</dbReference>
<protein>
    <submittedName>
        <fullName evidence="9">Peptide ABC transporter permease</fullName>
    </submittedName>
</protein>
<keyword evidence="2 7" id="KW-0813">Transport</keyword>
<evidence type="ECO:0000259" key="8">
    <source>
        <dbReference type="PROSITE" id="PS50928"/>
    </source>
</evidence>
<proteinExistence type="inferred from homology"/>
<keyword evidence="3" id="KW-1003">Cell membrane</keyword>
<name>W4LDX3_ENTF1</name>
<dbReference type="CDD" id="cd06261">
    <property type="entry name" value="TM_PBP2"/>
    <property type="match status" value="1"/>
</dbReference>
<keyword evidence="6 7" id="KW-0472">Membrane</keyword>
<dbReference type="GO" id="GO:0005886">
    <property type="term" value="C:plasma membrane"/>
    <property type="evidence" value="ECO:0007669"/>
    <property type="project" value="UniProtKB-SubCell"/>
</dbReference>
<feature type="transmembrane region" description="Helical" evidence="7">
    <location>
        <begin position="29"/>
        <end position="49"/>
    </location>
</feature>
<dbReference type="InterPro" id="IPR050366">
    <property type="entry name" value="BP-dependent_transpt_permease"/>
</dbReference>
<gene>
    <name evidence="9" type="ORF">ETSY1_27765</name>
</gene>